<proteinExistence type="predicted"/>
<gene>
    <name evidence="1" type="ORF">L195_g061116</name>
</gene>
<dbReference type="EMBL" id="ASHM01147302">
    <property type="protein sequence ID" value="PNX62376.1"/>
    <property type="molecule type" value="Genomic_DNA"/>
</dbReference>
<sequence>GGLKLGAKEAVQRRDEIGVDGERGGGVAIVDGERKGRDGC</sequence>
<dbReference type="AlphaFoldDB" id="A0A2K3K7Y0"/>
<dbReference type="Proteomes" id="UP000236291">
    <property type="component" value="Unassembled WGS sequence"/>
</dbReference>
<evidence type="ECO:0000313" key="1">
    <source>
        <dbReference type="EMBL" id="PNX62376.1"/>
    </source>
</evidence>
<feature type="non-terminal residue" evidence="1">
    <location>
        <position position="1"/>
    </location>
</feature>
<name>A0A2K3K7Y0_TRIPR</name>
<comment type="caution">
    <text evidence="1">The sequence shown here is derived from an EMBL/GenBank/DDBJ whole genome shotgun (WGS) entry which is preliminary data.</text>
</comment>
<reference evidence="1 2" key="2">
    <citation type="journal article" date="2017" name="Front. Plant Sci.">
        <title>Gene Classification and Mining of Molecular Markers Useful in Red Clover (Trifolium pratense) Breeding.</title>
        <authorList>
            <person name="Istvanek J."/>
            <person name="Dluhosova J."/>
            <person name="Dluhos P."/>
            <person name="Patkova L."/>
            <person name="Nedelnik J."/>
            <person name="Repkova J."/>
        </authorList>
    </citation>
    <scope>NUCLEOTIDE SEQUENCE [LARGE SCALE GENOMIC DNA]</scope>
    <source>
        <strain evidence="2">cv. Tatra</strain>
        <tissue evidence="1">Young leaves</tissue>
    </source>
</reference>
<protein>
    <submittedName>
        <fullName evidence="1">Uncharacterized protein</fullName>
    </submittedName>
</protein>
<reference evidence="1 2" key="1">
    <citation type="journal article" date="2014" name="Am. J. Bot.">
        <title>Genome assembly and annotation for red clover (Trifolium pratense; Fabaceae).</title>
        <authorList>
            <person name="Istvanek J."/>
            <person name="Jaros M."/>
            <person name="Krenek A."/>
            <person name="Repkova J."/>
        </authorList>
    </citation>
    <scope>NUCLEOTIDE SEQUENCE [LARGE SCALE GENOMIC DNA]</scope>
    <source>
        <strain evidence="2">cv. Tatra</strain>
        <tissue evidence="1">Young leaves</tissue>
    </source>
</reference>
<accession>A0A2K3K7Y0</accession>
<evidence type="ECO:0000313" key="2">
    <source>
        <dbReference type="Proteomes" id="UP000236291"/>
    </source>
</evidence>
<organism evidence="1 2">
    <name type="scientific">Trifolium pratense</name>
    <name type="common">Red clover</name>
    <dbReference type="NCBI Taxonomy" id="57577"/>
    <lineage>
        <taxon>Eukaryota</taxon>
        <taxon>Viridiplantae</taxon>
        <taxon>Streptophyta</taxon>
        <taxon>Embryophyta</taxon>
        <taxon>Tracheophyta</taxon>
        <taxon>Spermatophyta</taxon>
        <taxon>Magnoliopsida</taxon>
        <taxon>eudicotyledons</taxon>
        <taxon>Gunneridae</taxon>
        <taxon>Pentapetalae</taxon>
        <taxon>rosids</taxon>
        <taxon>fabids</taxon>
        <taxon>Fabales</taxon>
        <taxon>Fabaceae</taxon>
        <taxon>Papilionoideae</taxon>
        <taxon>50 kb inversion clade</taxon>
        <taxon>NPAAA clade</taxon>
        <taxon>Hologalegina</taxon>
        <taxon>IRL clade</taxon>
        <taxon>Trifolieae</taxon>
        <taxon>Trifolium</taxon>
    </lineage>
</organism>